<dbReference type="EMBL" id="BTRK01000004">
    <property type="protein sequence ID" value="GMR49126.1"/>
    <property type="molecule type" value="Genomic_DNA"/>
</dbReference>
<name>A0AAN5I314_9BILA</name>
<proteinExistence type="predicted"/>
<evidence type="ECO:0000256" key="5">
    <source>
        <dbReference type="ARBA" id="ARBA00049303"/>
    </source>
</evidence>
<dbReference type="Proteomes" id="UP001328107">
    <property type="component" value="Unassembled WGS sequence"/>
</dbReference>
<dbReference type="Gene3D" id="3.40.50.150">
    <property type="entry name" value="Vaccinia Virus protein VP39"/>
    <property type="match status" value="1"/>
</dbReference>
<dbReference type="PANTHER" id="PTHR11006:SF124">
    <property type="entry name" value="ARGININE METHYLTRANSFERASE 1-RELATED"/>
    <property type="match status" value="1"/>
</dbReference>
<dbReference type="PROSITE" id="PS51678">
    <property type="entry name" value="SAM_MT_PRMT"/>
    <property type="match status" value="1"/>
</dbReference>
<dbReference type="Pfam" id="PF06325">
    <property type="entry name" value="PrmA"/>
    <property type="match status" value="1"/>
</dbReference>
<dbReference type="GO" id="GO:0032259">
    <property type="term" value="P:methylation"/>
    <property type="evidence" value="ECO:0007669"/>
    <property type="project" value="UniProtKB-KW"/>
</dbReference>
<dbReference type="InterPro" id="IPR025799">
    <property type="entry name" value="Arg_MeTrfase"/>
</dbReference>
<feature type="non-terminal residue" evidence="8">
    <location>
        <position position="1"/>
    </location>
</feature>
<dbReference type="Gene3D" id="2.70.160.11">
    <property type="entry name" value="Hnrnp arginine n-methyltransferase1"/>
    <property type="match status" value="1"/>
</dbReference>
<dbReference type="InterPro" id="IPR055135">
    <property type="entry name" value="PRMT_dom"/>
</dbReference>
<comment type="caution">
    <text evidence="8">The sequence shown here is derived from an EMBL/GenBank/DDBJ whole genome shotgun (WGS) entry which is preliminary data.</text>
</comment>
<dbReference type="FunFam" id="2.70.160.11:FF:000001">
    <property type="entry name" value="Blast:Protein arginine N-methyltransferase 1"/>
    <property type="match status" value="1"/>
</dbReference>
<dbReference type="FunFam" id="3.40.50.150:FF:000003">
    <property type="entry name" value="Blast:Protein arginine N-methyltransferase 1"/>
    <property type="match status" value="1"/>
</dbReference>
<reference evidence="9" key="1">
    <citation type="submission" date="2022-10" db="EMBL/GenBank/DDBJ databases">
        <title>Genome assembly of Pristionchus species.</title>
        <authorList>
            <person name="Yoshida K."/>
            <person name="Sommer R.J."/>
        </authorList>
    </citation>
    <scope>NUCLEOTIDE SEQUENCE [LARGE SCALE GENOMIC DNA]</scope>
    <source>
        <strain evidence="9">RS5460</strain>
    </source>
</reference>
<accession>A0AAN5I314</accession>
<dbReference type="AlphaFoldDB" id="A0AAN5I314"/>
<keyword evidence="9" id="KW-1185">Reference proteome</keyword>
<evidence type="ECO:0000256" key="1">
    <source>
        <dbReference type="ARBA" id="ARBA00011925"/>
    </source>
</evidence>
<sequence>RMSEEATKASGDMPAPNEMTSKDYYFDSYAHFGIHEKLLKDKIRTKAYRDAIYLNKHLFKDKVVMDVGSGIGILSMFAAKNGAKRVLAVEFSNMAVQSRQIIKDNNLDHIIEVVQSKIEDIKELPFGIEKVDVIISEWMGYCLFYKSMLNTVLYARDKWLVPRGLLFPDKAKLFVTAIEEKINCMYRCCRWDDVYGFNMSSIRKVAITEPLVDALRSNRVMANSYCVKEVDLYTVQILDLAWASDFTLQMKRDDYVQALVAYFTVQFSKCHKWAGFSTAPDQPSTHWKQTIFYLQDALTVKRGEELKGVFTCAPNARNERELDFKIKVSFHGKACDLEEENTYTMH</sequence>
<organism evidence="8 9">
    <name type="scientific">Pristionchus mayeri</name>
    <dbReference type="NCBI Taxonomy" id="1317129"/>
    <lineage>
        <taxon>Eukaryota</taxon>
        <taxon>Metazoa</taxon>
        <taxon>Ecdysozoa</taxon>
        <taxon>Nematoda</taxon>
        <taxon>Chromadorea</taxon>
        <taxon>Rhabditida</taxon>
        <taxon>Rhabditina</taxon>
        <taxon>Diplogasteromorpha</taxon>
        <taxon>Diplogasteroidea</taxon>
        <taxon>Neodiplogasteridae</taxon>
        <taxon>Pristionchus</taxon>
    </lineage>
</organism>
<comment type="catalytic activity">
    <reaction evidence="5">
        <text>L-arginyl-[protein] + S-adenosyl-L-methionine = N(omega)-methyl-L-arginyl-[protein] + S-adenosyl-L-homocysteine + H(+)</text>
        <dbReference type="Rhea" id="RHEA:48100"/>
        <dbReference type="Rhea" id="RHEA-COMP:10532"/>
        <dbReference type="Rhea" id="RHEA-COMP:11990"/>
        <dbReference type="ChEBI" id="CHEBI:15378"/>
        <dbReference type="ChEBI" id="CHEBI:29965"/>
        <dbReference type="ChEBI" id="CHEBI:57856"/>
        <dbReference type="ChEBI" id="CHEBI:59789"/>
        <dbReference type="ChEBI" id="CHEBI:65280"/>
    </reaction>
    <physiologicalReaction direction="left-to-right" evidence="5">
        <dbReference type="Rhea" id="RHEA:48101"/>
    </physiologicalReaction>
</comment>
<evidence type="ECO:0000313" key="8">
    <source>
        <dbReference type="EMBL" id="GMR49126.1"/>
    </source>
</evidence>
<dbReference type="CDD" id="cd02440">
    <property type="entry name" value="AdoMet_MTases"/>
    <property type="match status" value="1"/>
</dbReference>
<gene>
    <name evidence="8" type="ORF">PMAYCL1PPCAC_19321</name>
</gene>
<dbReference type="GO" id="GO:0035241">
    <property type="term" value="F:protein-arginine omega-N monomethyltransferase activity"/>
    <property type="evidence" value="ECO:0007669"/>
    <property type="project" value="TreeGrafter"/>
</dbReference>
<dbReference type="InterPro" id="IPR029063">
    <property type="entry name" value="SAM-dependent_MTases_sf"/>
</dbReference>
<protein>
    <recommendedName>
        <fullName evidence="1">type I protein arginine methyltransferase</fullName>
        <ecNumber evidence="1">2.1.1.319</ecNumber>
    </recommendedName>
</protein>
<feature type="domain" description="Protein arginine N-methyltransferase" evidence="7">
    <location>
        <begin position="169"/>
        <end position="331"/>
    </location>
</feature>
<evidence type="ECO:0000256" key="4">
    <source>
        <dbReference type="ARBA" id="ARBA00022691"/>
    </source>
</evidence>
<dbReference type="EC" id="2.1.1.319" evidence="1"/>
<dbReference type="SUPFAM" id="SSF53335">
    <property type="entry name" value="S-adenosyl-L-methionine-dependent methyltransferases"/>
    <property type="match status" value="1"/>
</dbReference>
<dbReference type="Pfam" id="PF22528">
    <property type="entry name" value="PRMT_C"/>
    <property type="match status" value="1"/>
</dbReference>
<dbReference type="GO" id="GO:0042054">
    <property type="term" value="F:histone methyltransferase activity"/>
    <property type="evidence" value="ECO:0007669"/>
    <property type="project" value="TreeGrafter"/>
</dbReference>
<evidence type="ECO:0000256" key="6">
    <source>
        <dbReference type="PROSITE-ProRule" id="PRU01015"/>
    </source>
</evidence>
<dbReference type="GO" id="GO:0005634">
    <property type="term" value="C:nucleus"/>
    <property type="evidence" value="ECO:0007669"/>
    <property type="project" value="TreeGrafter"/>
</dbReference>
<evidence type="ECO:0000256" key="2">
    <source>
        <dbReference type="ARBA" id="ARBA00022603"/>
    </source>
</evidence>
<keyword evidence="3 6" id="KW-0808">Transferase</keyword>
<evidence type="ECO:0000259" key="7">
    <source>
        <dbReference type="Pfam" id="PF22528"/>
    </source>
</evidence>
<evidence type="ECO:0000313" key="9">
    <source>
        <dbReference type="Proteomes" id="UP001328107"/>
    </source>
</evidence>
<evidence type="ECO:0000256" key="3">
    <source>
        <dbReference type="ARBA" id="ARBA00022679"/>
    </source>
</evidence>
<keyword evidence="4 6" id="KW-0949">S-adenosyl-L-methionine</keyword>
<dbReference type="GO" id="GO:0035242">
    <property type="term" value="F:protein-arginine omega-N asymmetric methyltransferase activity"/>
    <property type="evidence" value="ECO:0007669"/>
    <property type="project" value="UniProtKB-EC"/>
</dbReference>
<keyword evidence="2 6" id="KW-0489">Methyltransferase</keyword>
<dbReference type="PANTHER" id="PTHR11006">
    <property type="entry name" value="PROTEIN ARGININE N-METHYLTRANSFERASE"/>
    <property type="match status" value="1"/>
</dbReference>